<dbReference type="PANTHER" id="PTHR33529">
    <property type="entry name" value="SLR0882 PROTEIN-RELATED"/>
    <property type="match status" value="1"/>
</dbReference>
<organism evidence="7 8">
    <name type="scientific">Chryseobacterium luteum</name>
    <dbReference type="NCBI Taxonomy" id="421531"/>
    <lineage>
        <taxon>Bacteria</taxon>
        <taxon>Pseudomonadati</taxon>
        <taxon>Bacteroidota</taxon>
        <taxon>Flavobacteriia</taxon>
        <taxon>Flavobacteriales</taxon>
        <taxon>Weeksellaceae</taxon>
        <taxon>Chryseobacterium group</taxon>
        <taxon>Chryseobacterium</taxon>
    </lineage>
</organism>
<dbReference type="AlphaFoldDB" id="A0A085YY06"/>
<evidence type="ECO:0000313" key="8">
    <source>
        <dbReference type="Proteomes" id="UP000028703"/>
    </source>
</evidence>
<feature type="non-terminal residue" evidence="7">
    <location>
        <position position="1"/>
    </location>
</feature>
<feature type="transmembrane region" description="Helical" evidence="6">
    <location>
        <begin position="293"/>
        <end position="312"/>
    </location>
</feature>
<dbReference type="GO" id="GO:0015920">
    <property type="term" value="P:lipopolysaccharide transport"/>
    <property type="evidence" value="ECO:0007669"/>
    <property type="project" value="TreeGrafter"/>
</dbReference>
<dbReference type="Pfam" id="PF03739">
    <property type="entry name" value="LptF_LptG"/>
    <property type="match status" value="1"/>
</dbReference>
<accession>A0A085YY06</accession>
<sequence>VATVLAVMLFFFSNNIIPDFQKKAKNMLFNIAQTKPALNFTPGQFIDQLPGYMVKFDKIYGENGENIEGVFVHRKASTYENQQSIVAEKGKFVPAANKNFLKLELYNGYIFEDNFAGKGENVRQKQPDQAIKFDTLVSHFDISEVINKAIEKEQITDDYRFQTYGQLNETVAKNKKDNADFFSNISSDVLSQSNSVISYMDKTKSKTVAKQQIKLDTIKGEKKLEILSNAYNRLDNLKSTASGKKSEFSSNIKYFSKVVIYQQRIISYSVTCIIFFLIGASLGSIIRKGGMGLPVIIAIIIFIIFYVMNLGIENIAWGGGMSPYLAAWLPNLILLPFGIWMTYKALTDSQLFDAEKYKALFKPITKRFSKSKEHQRYQ</sequence>
<protein>
    <submittedName>
        <fullName evidence="7">Permease</fullName>
    </submittedName>
</protein>
<dbReference type="PANTHER" id="PTHR33529:SF6">
    <property type="entry name" value="YJGP_YJGQ FAMILY PERMEASE"/>
    <property type="match status" value="1"/>
</dbReference>
<keyword evidence="5 6" id="KW-0472">Membrane</keyword>
<reference evidence="7 8" key="1">
    <citation type="submission" date="2014-07" db="EMBL/GenBank/DDBJ databases">
        <title>Genome of Chryseobacterium luteum DSM 18605.</title>
        <authorList>
            <person name="Stropko S.J."/>
            <person name="Pipes S.E."/>
            <person name="Newman J.D."/>
        </authorList>
    </citation>
    <scope>NUCLEOTIDE SEQUENCE [LARGE SCALE GENOMIC DNA]</scope>
    <source>
        <strain evidence="7 8">DSM 18605</strain>
    </source>
</reference>
<evidence type="ECO:0000256" key="2">
    <source>
        <dbReference type="ARBA" id="ARBA00022475"/>
    </source>
</evidence>
<dbReference type="EMBL" id="JPRO01000032">
    <property type="protein sequence ID" value="KFE97069.1"/>
    <property type="molecule type" value="Genomic_DNA"/>
</dbReference>
<keyword evidence="8" id="KW-1185">Reference proteome</keyword>
<keyword evidence="2" id="KW-1003">Cell membrane</keyword>
<evidence type="ECO:0000313" key="7">
    <source>
        <dbReference type="EMBL" id="KFE97069.1"/>
    </source>
</evidence>
<comment type="caution">
    <text evidence="7">The sequence shown here is derived from an EMBL/GenBank/DDBJ whole genome shotgun (WGS) entry which is preliminary data.</text>
</comment>
<keyword evidence="4 6" id="KW-1133">Transmembrane helix</keyword>
<gene>
    <name evidence="7" type="ORF">IX38_21910</name>
</gene>
<dbReference type="RefSeq" id="WP_034707913.1">
    <property type="nucleotide sequence ID" value="NZ_JPRO01000032.1"/>
</dbReference>
<dbReference type="Proteomes" id="UP000028703">
    <property type="component" value="Unassembled WGS sequence"/>
</dbReference>
<feature type="transmembrane region" description="Helical" evidence="6">
    <location>
        <begin position="324"/>
        <end position="343"/>
    </location>
</feature>
<dbReference type="GO" id="GO:0043190">
    <property type="term" value="C:ATP-binding cassette (ABC) transporter complex"/>
    <property type="evidence" value="ECO:0007669"/>
    <property type="project" value="TreeGrafter"/>
</dbReference>
<keyword evidence="3 6" id="KW-0812">Transmembrane</keyword>
<evidence type="ECO:0000256" key="4">
    <source>
        <dbReference type="ARBA" id="ARBA00022989"/>
    </source>
</evidence>
<evidence type="ECO:0000256" key="5">
    <source>
        <dbReference type="ARBA" id="ARBA00023136"/>
    </source>
</evidence>
<comment type="subcellular location">
    <subcellularLocation>
        <location evidence="1">Cell membrane</location>
        <topology evidence="1">Multi-pass membrane protein</topology>
    </subcellularLocation>
</comment>
<evidence type="ECO:0000256" key="3">
    <source>
        <dbReference type="ARBA" id="ARBA00022692"/>
    </source>
</evidence>
<dbReference type="InterPro" id="IPR005495">
    <property type="entry name" value="LptG/LptF_permease"/>
</dbReference>
<name>A0A085YY06_9FLAO</name>
<dbReference type="OrthoDB" id="1096108at2"/>
<evidence type="ECO:0000256" key="6">
    <source>
        <dbReference type="SAM" id="Phobius"/>
    </source>
</evidence>
<feature type="transmembrane region" description="Helical" evidence="6">
    <location>
        <begin position="265"/>
        <end position="286"/>
    </location>
</feature>
<evidence type="ECO:0000256" key="1">
    <source>
        <dbReference type="ARBA" id="ARBA00004651"/>
    </source>
</evidence>
<proteinExistence type="predicted"/>
<dbReference type="STRING" id="421531.IX38_21910"/>
<dbReference type="eggNOG" id="COG0795">
    <property type="taxonomic scope" value="Bacteria"/>
</dbReference>